<dbReference type="AlphaFoldDB" id="A0A9K3CTB8"/>
<dbReference type="InterPro" id="IPR029052">
    <property type="entry name" value="Metallo-depent_PP-like"/>
</dbReference>
<dbReference type="SUPFAM" id="SSF56300">
    <property type="entry name" value="Metallo-dependent phosphatases"/>
    <property type="match status" value="1"/>
</dbReference>
<keyword evidence="2" id="KW-0812">Transmembrane</keyword>
<dbReference type="Pfam" id="PF00149">
    <property type="entry name" value="Metallophos"/>
    <property type="match status" value="1"/>
</dbReference>
<feature type="compositionally biased region" description="Pro residues" evidence="1">
    <location>
        <begin position="11"/>
        <end position="21"/>
    </location>
</feature>
<dbReference type="EMBL" id="BDIP01000828">
    <property type="protein sequence ID" value="GIQ82831.1"/>
    <property type="molecule type" value="Genomic_DNA"/>
</dbReference>
<evidence type="ECO:0000259" key="3">
    <source>
        <dbReference type="Pfam" id="PF00149"/>
    </source>
</evidence>
<feature type="domain" description="Calcineurin-like phosphoesterase" evidence="3">
    <location>
        <begin position="135"/>
        <end position="247"/>
    </location>
</feature>
<feature type="transmembrane region" description="Helical" evidence="2">
    <location>
        <begin position="75"/>
        <end position="100"/>
    </location>
</feature>
<dbReference type="PANTHER" id="PTHR14795">
    <property type="entry name" value="HELICASE RELATED"/>
    <property type="match status" value="1"/>
</dbReference>
<feature type="region of interest" description="Disordered" evidence="1">
    <location>
        <begin position="1"/>
        <end position="42"/>
    </location>
</feature>
<name>A0A9K3CTB8_9EUKA</name>
<dbReference type="Gene3D" id="3.60.21.10">
    <property type="match status" value="1"/>
</dbReference>
<keyword evidence="5" id="KW-1185">Reference proteome</keyword>
<comment type="caution">
    <text evidence="4">The sequence shown here is derived from an EMBL/GenBank/DDBJ whole genome shotgun (WGS) entry which is preliminary data.</text>
</comment>
<dbReference type="GO" id="GO:0016787">
    <property type="term" value="F:hydrolase activity"/>
    <property type="evidence" value="ECO:0007669"/>
    <property type="project" value="InterPro"/>
</dbReference>
<evidence type="ECO:0000256" key="1">
    <source>
        <dbReference type="SAM" id="MobiDB-lite"/>
    </source>
</evidence>
<dbReference type="InterPro" id="IPR004843">
    <property type="entry name" value="Calcineurin-like_PHP"/>
</dbReference>
<keyword evidence="2" id="KW-0472">Membrane</keyword>
<dbReference type="PANTHER" id="PTHR14795:SF0">
    <property type="entry name" value="TRANSMEMBRANE PROTEIN 62"/>
    <property type="match status" value="1"/>
</dbReference>
<organism evidence="4 5">
    <name type="scientific">Kipferlia bialata</name>
    <dbReference type="NCBI Taxonomy" id="797122"/>
    <lineage>
        <taxon>Eukaryota</taxon>
        <taxon>Metamonada</taxon>
        <taxon>Carpediemonas-like organisms</taxon>
        <taxon>Kipferlia</taxon>
    </lineage>
</organism>
<evidence type="ECO:0000313" key="4">
    <source>
        <dbReference type="EMBL" id="GIQ82831.1"/>
    </source>
</evidence>
<feature type="non-terminal residue" evidence="4">
    <location>
        <position position="549"/>
    </location>
</feature>
<sequence>MATPAVAPPGEETPPDNPTPTVPISEGEEEEDASEPPLPIEQCPSTFPMKETSLLTMPKRVYVPSSRNCLWCQKFCLGVMFFECSVLFALVLVLGLFVFITIDLARAVPRDVPIQVASMGDELFALGDQTDGLFWFLQLSDLHLNAERNPLATMNFEYLVDNVIPILSPHFNVVTGDISDSRPETLTGVAFGFVPLEEDWVLYEDILEENLLLDPYYWVDVRGNHDTYSVDSFESEFNYYCSYSAFARLPFMCNHTSIADKPDHSHMNSAVSLGMGDTGVALHAAFDYPEDAEIDIPWATRLISAVTVPLTDSEIEQRLIVVEYDSPISVTYPDPVTSTPTTTSLSMPTSLLGIDLSGSLWSPFSYFAISDAGIIDNIGRILPNVRVDMETPCADLAVLIDDPSLSDACPSPLLMSFSHFTISFMSNPDTLLKPLLASGVTTHLGGHMHTPMATGSRLDTTVDEYKAPYLYDRLAPDLKRHGSIVLSAVDRGLLSTVELTLENNMAASNNSWDEDYESTQISFQWPVVLCTSPKHASYLHDLEPNHLVT</sequence>
<keyword evidence="2" id="KW-1133">Transmembrane helix</keyword>
<reference evidence="4 5" key="1">
    <citation type="journal article" date="2018" name="PLoS ONE">
        <title>The draft genome of Kipferlia bialata reveals reductive genome evolution in fornicate parasites.</title>
        <authorList>
            <person name="Tanifuji G."/>
            <person name="Takabayashi S."/>
            <person name="Kume K."/>
            <person name="Takagi M."/>
            <person name="Nakayama T."/>
            <person name="Kamikawa R."/>
            <person name="Inagaki Y."/>
            <person name="Hashimoto T."/>
        </authorList>
    </citation>
    <scope>NUCLEOTIDE SEQUENCE [LARGE SCALE GENOMIC DNA]</scope>
    <source>
        <strain evidence="4">NY0173</strain>
    </source>
</reference>
<accession>A0A9K3CTB8</accession>
<evidence type="ECO:0000256" key="2">
    <source>
        <dbReference type="SAM" id="Phobius"/>
    </source>
</evidence>
<proteinExistence type="predicted"/>
<evidence type="ECO:0000313" key="5">
    <source>
        <dbReference type="Proteomes" id="UP000265618"/>
    </source>
</evidence>
<gene>
    <name evidence="4" type="ORF">KIPB_004041</name>
</gene>
<protein>
    <recommendedName>
        <fullName evidence="3">Calcineurin-like phosphoesterase domain-containing protein</fullName>
    </recommendedName>
</protein>
<dbReference type="OrthoDB" id="45365at2759"/>
<dbReference type="Proteomes" id="UP000265618">
    <property type="component" value="Unassembled WGS sequence"/>
</dbReference>